<name>A0A9C6X5Z8_FRAOC</name>
<feature type="region of interest" description="Disordered" evidence="1">
    <location>
        <begin position="1"/>
        <end position="22"/>
    </location>
</feature>
<dbReference type="Gene3D" id="3.80.10.10">
    <property type="entry name" value="Ribonuclease Inhibitor"/>
    <property type="match status" value="1"/>
</dbReference>
<dbReference type="RefSeq" id="XP_052129729.1">
    <property type="nucleotide sequence ID" value="XM_052273769.1"/>
</dbReference>
<accession>A0A9C6X5Z8</accession>
<gene>
    <name evidence="3" type="primary">LOC113215627</name>
</gene>
<sequence>MAPPAKKRKTANSATGASSLAEEMRLRKLEEENAELRERLAAVEAPTATVKYTYEGQKDFLKQMNQAKSIDMLDLTELKRMSSSFIGNWYPKWKPCKKLDIVTSSILAATDDVKALDLGDGEWAGEDKYAQDLASMLRKYKATLREIRVAKSTLIDRHETVASLNKKGRQSRHAQIKISKCNIMGLVAGLPKLTTLKLTLDTSHCENSEYNGEFNAAAKKKLFSKVNQLEVFLTPRWIEWHVGGEVVNCDMDAANTSNDEDEGPSCSKRWRRETQEDQMASDLLKYYKHVISHFDMADFPKTKTDPPILGLISGLTALRSVVLRAEMLPAVSGLPQLQTIELHVSGRLSREIVESLVELFATKGPLQNIKHLDIKVKQTRIEDHVSALLGAVAGHCRRLEVLKLTASGWREADLTALLEGGAPLRELHLSRCGAVLPAHLPLVAALPKLVTLRLPSRLLGKPGADAVADRRGLDLRWEF</sequence>
<dbReference type="SUPFAM" id="SSF52047">
    <property type="entry name" value="RNI-like"/>
    <property type="match status" value="1"/>
</dbReference>
<evidence type="ECO:0000313" key="2">
    <source>
        <dbReference type="Proteomes" id="UP000504606"/>
    </source>
</evidence>
<feature type="compositionally biased region" description="Basic residues" evidence="1">
    <location>
        <begin position="1"/>
        <end position="10"/>
    </location>
</feature>
<evidence type="ECO:0000313" key="3">
    <source>
        <dbReference type="RefSeq" id="XP_052129729.1"/>
    </source>
</evidence>
<dbReference type="InterPro" id="IPR032675">
    <property type="entry name" value="LRR_dom_sf"/>
</dbReference>
<evidence type="ECO:0000256" key="1">
    <source>
        <dbReference type="SAM" id="MobiDB-lite"/>
    </source>
</evidence>
<reference evidence="3" key="1">
    <citation type="journal article" date="2018" name="Proc. Natl. Acad. Sci. U.S.A.">
        <title>Phylogenomics and the evolution of hemipteroid insects.</title>
        <authorList>
            <person name="Johnson K.P."/>
            <person name="Dietrich C.H."/>
            <person name="Friedrich F."/>
            <person name="Beutel R.G."/>
            <person name="Wipfler B."/>
            <person name="Peters R.S."/>
            <person name="Allen J.M."/>
            <person name="Petersen M."/>
            <person name="Donath A."/>
            <person name="Walden K.K."/>
            <person name="Kozlov A.M."/>
            <person name="Podsiadlowski L."/>
            <person name="Mayer C."/>
            <person name="Meusemann K."/>
            <person name="Vasilikopoulos A."/>
            <person name="Waterhouse R.M."/>
            <person name="Cameron S.L."/>
            <person name="Weirauch C."/>
            <person name="Swanson D.R."/>
            <person name="Percy D.M."/>
            <person name="Hardy N.B."/>
            <person name="Terry I."/>
            <person name="Liu S."/>
            <person name="Zhou X."/>
            <person name="Misof B."/>
            <person name="Robertson H.M."/>
            <person name="Yoshizawa K."/>
        </authorList>
    </citation>
    <scope>NUCLEOTIDE SEQUENCE</scope>
    <source>
        <tissue evidence="3">Whole organism</tissue>
    </source>
</reference>
<organism evidence="2 3">
    <name type="scientific">Frankliniella occidentalis</name>
    <name type="common">Western flower thrips</name>
    <name type="synonym">Euthrips occidentalis</name>
    <dbReference type="NCBI Taxonomy" id="133901"/>
    <lineage>
        <taxon>Eukaryota</taxon>
        <taxon>Metazoa</taxon>
        <taxon>Ecdysozoa</taxon>
        <taxon>Arthropoda</taxon>
        <taxon>Hexapoda</taxon>
        <taxon>Insecta</taxon>
        <taxon>Pterygota</taxon>
        <taxon>Neoptera</taxon>
        <taxon>Paraneoptera</taxon>
        <taxon>Thysanoptera</taxon>
        <taxon>Terebrantia</taxon>
        <taxon>Thripoidea</taxon>
        <taxon>Thripidae</taxon>
        <taxon>Frankliniella</taxon>
    </lineage>
</organism>
<protein>
    <submittedName>
        <fullName evidence="3">Uncharacterized protein LOC113215627</fullName>
    </submittedName>
</protein>
<keyword evidence="2" id="KW-1185">Reference proteome</keyword>
<reference evidence="3" key="2">
    <citation type="submission" date="2025-08" db="UniProtKB">
        <authorList>
            <consortium name="RefSeq"/>
        </authorList>
    </citation>
    <scope>IDENTIFICATION</scope>
    <source>
        <tissue evidence="3">Whole organism</tissue>
    </source>
</reference>
<dbReference type="KEGG" id="foc:113215627"/>
<proteinExistence type="predicted"/>
<dbReference type="OrthoDB" id="10485521at2759"/>
<dbReference type="AlphaFoldDB" id="A0A9C6X5Z8"/>
<dbReference type="GeneID" id="113215627"/>
<dbReference type="Proteomes" id="UP000504606">
    <property type="component" value="Unplaced"/>
</dbReference>